<evidence type="ECO:0000313" key="2">
    <source>
        <dbReference type="Proteomes" id="UP001500221"/>
    </source>
</evidence>
<dbReference type="RefSeq" id="WP_345454877.1">
    <property type="nucleotide sequence ID" value="NZ_BAABKG010000001.1"/>
</dbReference>
<evidence type="ECO:0000313" key="1">
    <source>
        <dbReference type="EMBL" id="GAA5143344.1"/>
    </source>
</evidence>
<comment type="caution">
    <text evidence="1">The sequence shown here is derived from an EMBL/GenBank/DDBJ whole genome shotgun (WGS) entry which is preliminary data.</text>
</comment>
<dbReference type="Proteomes" id="UP001500221">
    <property type="component" value="Unassembled WGS sequence"/>
</dbReference>
<proteinExistence type="predicted"/>
<gene>
    <name evidence="1" type="ORF">GCM10023340_08600</name>
</gene>
<reference evidence="2" key="1">
    <citation type="journal article" date="2019" name="Int. J. Syst. Evol. Microbiol.">
        <title>The Global Catalogue of Microorganisms (GCM) 10K type strain sequencing project: providing services to taxonomists for standard genome sequencing and annotation.</title>
        <authorList>
            <consortium name="The Broad Institute Genomics Platform"/>
            <consortium name="The Broad Institute Genome Sequencing Center for Infectious Disease"/>
            <person name="Wu L."/>
            <person name="Ma J."/>
        </authorList>
    </citation>
    <scope>NUCLEOTIDE SEQUENCE [LARGE SCALE GENOMIC DNA]</scope>
    <source>
        <strain evidence="2">JCM 18459</strain>
    </source>
</reference>
<name>A0ABP9PA93_9ACTN</name>
<sequence>MATTRAKKYLVRDSAGVEHTVEAQAVAMSDDGGRVTFYSDAAKTSPVASFVNPPSWGPAS</sequence>
<accession>A0ABP9PA93</accession>
<dbReference type="EMBL" id="BAABKG010000001">
    <property type="protein sequence ID" value="GAA5143344.1"/>
    <property type="molecule type" value="Genomic_DNA"/>
</dbReference>
<organism evidence="1 2">
    <name type="scientific">Nocardioides marinquilinus</name>
    <dbReference type="NCBI Taxonomy" id="1210400"/>
    <lineage>
        <taxon>Bacteria</taxon>
        <taxon>Bacillati</taxon>
        <taxon>Actinomycetota</taxon>
        <taxon>Actinomycetes</taxon>
        <taxon>Propionibacteriales</taxon>
        <taxon>Nocardioidaceae</taxon>
        <taxon>Nocardioides</taxon>
    </lineage>
</organism>
<protein>
    <submittedName>
        <fullName evidence="1">Uncharacterized protein</fullName>
    </submittedName>
</protein>
<keyword evidence="2" id="KW-1185">Reference proteome</keyword>